<dbReference type="AlphaFoldDB" id="A0A0W0GDF1"/>
<feature type="transmembrane region" description="Helical" evidence="1">
    <location>
        <begin position="82"/>
        <end position="106"/>
    </location>
</feature>
<protein>
    <submittedName>
        <fullName evidence="2">Uncharacterized protein</fullName>
    </submittedName>
</protein>
<gene>
    <name evidence="2" type="ORF">WG66_841</name>
</gene>
<dbReference type="eggNOG" id="ENOG502R2SD">
    <property type="taxonomic scope" value="Eukaryota"/>
</dbReference>
<evidence type="ECO:0000313" key="3">
    <source>
        <dbReference type="Proteomes" id="UP000054988"/>
    </source>
</evidence>
<keyword evidence="1" id="KW-0472">Membrane</keyword>
<evidence type="ECO:0000313" key="2">
    <source>
        <dbReference type="EMBL" id="KTB46591.1"/>
    </source>
</evidence>
<dbReference type="Proteomes" id="UP000054988">
    <property type="component" value="Unassembled WGS sequence"/>
</dbReference>
<feature type="transmembrane region" description="Helical" evidence="1">
    <location>
        <begin position="32"/>
        <end position="54"/>
    </location>
</feature>
<keyword evidence="1" id="KW-1133">Transmembrane helix</keyword>
<comment type="caution">
    <text evidence="2">The sequence shown here is derived from an EMBL/GenBank/DDBJ whole genome shotgun (WGS) entry which is preliminary data.</text>
</comment>
<organism evidence="2 3">
    <name type="scientific">Moniliophthora roreri</name>
    <name type="common">Frosty pod rot fungus</name>
    <name type="synonym">Monilia roreri</name>
    <dbReference type="NCBI Taxonomy" id="221103"/>
    <lineage>
        <taxon>Eukaryota</taxon>
        <taxon>Fungi</taxon>
        <taxon>Dikarya</taxon>
        <taxon>Basidiomycota</taxon>
        <taxon>Agaricomycotina</taxon>
        <taxon>Agaricomycetes</taxon>
        <taxon>Agaricomycetidae</taxon>
        <taxon>Agaricales</taxon>
        <taxon>Marasmiineae</taxon>
        <taxon>Marasmiaceae</taxon>
        <taxon>Moniliophthora</taxon>
    </lineage>
</organism>
<dbReference type="EMBL" id="LATX01000314">
    <property type="protein sequence ID" value="KTB46591.1"/>
    <property type="molecule type" value="Genomic_DNA"/>
</dbReference>
<accession>A0A0W0GDF1</accession>
<proteinExistence type="predicted"/>
<evidence type="ECO:0000256" key="1">
    <source>
        <dbReference type="SAM" id="Phobius"/>
    </source>
</evidence>
<sequence>MQRLQTLRSLFKPAGTPHTYTLDRPPLFQRPLIWWAKWAFGLIACDMLMTGSAMEITWRHWSVLKPENKEKEEGEHWQLRPLWQRAGLCTGFFAGGVMTAAILLIAKGRYVRTLDVFPLIDTTSTTSTATRSKKPQIPAASGPRKVFLQTTSHRGRGQGVAFPLSQCSLQHGRDDSELVVRIIGERGHWYMNLDKGALVNGQKLSKWEARDVIVRQWKEGGALSSELGNPTNVVDGRWKKGPVAR</sequence>
<keyword evidence="1" id="KW-0812">Transmembrane</keyword>
<name>A0A0W0GDF1_MONRR</name>
<reference evidence="2 3" key="1">
    <citation type="submission" date="2015-12" db="EMBL/GenBank/DDBJ databases">
        <title>Draft genome sequence of Moniliophthora roreri, the causal agent of frosty pod rot of cacao.</title>
        <authorList>
            <person name="Aime M.C."/>
            <person name="Diaz-Valderrama J.R."/>
            <person name="Kijpornyongpan T."/>
            <person name="Phillips-Mora W."/>
        </authorList>
    </citation>
    <scope>NUCLEOTIDE SEQUENCE [LARGE SCALE GENOMIC DNA]</scope>
    <source>
        <strain evidence="2 3">MCA 2952</strain>
    </source>
</reference>